<evidence type="ECO:0000313" key="12">
    <source>
        <dbReference type="Proteomes" id="UP001211907"/>
    </source>
</evidence>
<dbReference type="PANTHER" id="PTHR10582:SF2">
    <property type="entry name" value="INACTIVE"/>
    <property type="match status" value="1"/>
</dbReference>
<accession>A0AAD5T5M4</accession>
<evidence type="ECO:0000256" key="8">
    <source>
        <dbReference type="ARBA" id="ARBA00023303"/>
    </source>
</evidence>
<keyword evidence="10" id="KW-0812">Transmembrane</keyword>
<dbReference type="Gene3D" id="1.25.40.20">
    <property type="entry name" value="Ankyrin repeat-containing domain"/>
    <property type="match status" value="1"/>
</dbReference>
<evidence type="ECO:0000256" key="7">
    <source>
        <dbReference type="ARBA" id="ARBA00023065"/>
    </source>
</evidence>
<dbReference type="Proteomes" id="UP001211907">
    <property type="component" value="Unassembled WGS sequence"/>
</dbReference>
<feature type="transmembrane region" description="Helical" evidence="10">
    <location>
        <begin position="519"/>
        <end position="542"/>
    </location>
</feature>
<evidence type="ECO:0000256" key="10">
    <source>
        <dbReference type="SAM" id="Phobius"/>
    </source>
</evidence>
<dbReference type="PROSITE" id="PS50297">
    <property type="entry name" value="ANK_REP_REGION"/>
    <property type="match status" value="2"/>
</dbReference>
<keyword evidence="11" id="KW-0675">Receptor</keyword>
<sequence>MPPSEHAIKLPPVSVKATHIAVAEDFNTTPHLRSPTKTKGAIADQAAGFFTSPICLAISLGEKEKVQDILDRHPDDLFLRGTFGETILHASILFKQPEIAEYLIENYSEKKLPVMFYDAGIKRVRLIDISYGCGLYEGLTSDGTALEWKPYNTRYEGETALHMACKNGMSGVVDLLLEKEACANVIVSGEEFVKPNDWKYPNMYCGNTPLHFAVTQNDSFEIVKALVEKGHANIYSVDLYGNNVFHIMAYYGLKNKTTDYICSKNKADLVSKKHSTGLLGALNKEGMTPAQLGIHFGNVNIIEMLKEPLWTFGEEFAQYQVSLDEICPILHRKRYATHNTSKSILADIVDRWDHDMITHPIFKSIVRVKWDLYVRRYFIRQFLWSFTTVICFTLSILIDSGYQSNAPETIIDSQFGLICIAFCLTFFGIYDVLEDYVSIYQNTKFLPRHLRNKELSFWNTLDERVEYIWYIVRRDFDEDLLTLGFCGCVVAAFSVRVNARTFGWNPDNTLANIHGMGSILGLIRWLVIYITVAIGYSIAFYAQLKNMDYEALNIDLPTDWNTFKGSLLWTIRFLFVMDDFENMRTVATANGNGVEFLINLILQFRIS</sequence>
<dbReference type="InterPro" id="IPR002110">
    <property type="entry name" value="Ankyrin_rpt"/>
</dbReference>
<evidence type="ECO:0000256" key="6">
    <source>
        <dbReference type="ARBA" id="ARBA00022837"/>
    </source>
</evidence>
<dbReference type="InterPro" id="IPR036770">
    <property type="entry name" value="Ankyrin_rpt-contain_sf"/>
</dbReference>
<proteinExistence type="predicted"/>
<evidence type="ECO:0000313" key="11">
    <source>
        <dbReference type="EMBL" id="KAJ3131706.1"/>
    </source>
</evidence>
<feature type="transmembrane region" description="Helical" evidence="10">
    <location>
        <begin position="382"/>
        <end position="402"/>
    </location>
</feature>
<keyword evidence="10" id="KW-1133">Transmembrane helix</keyword>
<keyword evidence="8" id="KW-0407">Ion channel</keyword>
<dbReference type="PROSITE" id="PS50088">
    <property type="entry name" value="ANK_REPEAT"/>
    <property type="match status" value="2"/>
</dbReference>
<comment type="subcellular location">
    <subcellularLocation>
        <location evidence="1">Cell membrane</location>
        <topology evidence="1">Multi-pass membrane protein</topology>
    </subcellularLocation>
</comment>
<dbReference type="GO" id="GO:0005216">
    <property type="term" value="F:monoatomic ion channel activity"/>
    <property type="evidence" value="ECO:0007669"/>
    <property type="project" value="InterPro"/>
</dbReference>
<feature type="transmembrane region" description="Helical" evidence="10">
    <location>
        <begin position="480"/>
        <end position="499"/>
    </location>
</feature>
<evidence type="ECO:0000256" key="9">
    <source>
        <dbReference type="PROSITE-ProRule" id="PRU00023"/>
    </source>
</evidence>
<feature type="transmembrane region" description="Helical" evidence="10">
    <location>
        <begin position="414"/>
        <end position="433"/>
    </location>
</feature>
<feature type="repeat" description="ANK" evidence="9">
    <location>
        <begin position="156"/>
        <end position="188"/>
    </location>
</feature>
<keyword evidence="12" id="KW-1185">Reference proteome</keyword>
<dbReference type="SMART" id="SM00248">
    <property type="entry name" value="ANK"/>
    <property type="match status" value="6"/>
</dbReference>
<feature type="repeat" description="ANK" evidence="9">
    <location>
        <begin position="205"/>
        <end position="230"/>
    </location>
</feature>
<comment type="caution">
    <text evidence="11">The sequence shown here is derived from an EMBL/GenBank/DDBJ whole genome shotgun (WGS) entry which is preliminary data.</text>
</comment>
<evidence type="ECO:0000256" key="2">
    <source>
        <dbReference type="ARBA" id="ARBA00022448"/>
    </source>
</evidence>
<dbReference type="AlphaFoldDB" id="A0AAD5T5M4"/>
<keyword evidence="7" id="KW-0406">Ion transport</keyword>
<dbReference type="Pfam" id="PF12796">
    <property type="entry name" value="Ank_2"/>
    <property type="match status" value="1"/>
</dbReference>
<dbReference type="SUPFAM" id="SSF48403">
    <property type="entry name" value="Ankyrin repeat"/>
    <property type="match status" value="1"/>
</dbReference>
<dbReference type="EMBL" id="JADGJH010000282">
    <property type="protein sequence ID" value="KAJ3131706.1"/>
    <property type="molecule type" value="Genomic_DNA"/>
</dbReference>
<dbReference type="InterPro" id="IPR024862">
    <property type="entry name" value="TRPV"/>
</dbReference>
<gene>
    <name evidence="11" type="primary">TRPV6_2</name>
    <name evidence="11" type="ORF">HK100_006074</name>
</gene>
<name>A0AAD5T5M4_9FUNG</name>
<keyword evidence="4" id="KW-0109">Calcium transport</keyword>
<evidence type="ECO:0000256" key="4">
    <source>
        <dbReference type="ARBA" id="ARBA00022568"/>
    </source>
</evidence>
<reference evidence="11" key="1">
    <citation type="submission" date="2020-05" db="EMBL/GenBank/DDBJ databases">
        <title>Phylogenomic resolution of chytrid fungi.</title>
        <authorList>
            <person name="Stajich J.E."/>
            <person name="Amses K."/>
            <person name="Simmons R."/>
            <person name="Seto K."/>
            <person name="Myers J."/>
            <person name="Bonds A."/>
            <person name="Quandt C.A."/>
            <person name="Barry K."/>
            <person name="Liu P."/>
            <person name="Grigoriev I."/>
            <person name="Longcore J.E."/>
            <person name="James T.Y."/>
        </authorList>
    </citation>
    <scope>NUCLEOTIDE SEQUENCE</scope>
    <source>
        <strain evidence="11">JEL0513</strain>
    </source>
</reference>
<keyword evidence="9" id="KW-0040">ANK repeat</keyword>
<keyword evidence="10" id="KW-0472">Membrane</keyword>
<keyword evidence="6" id="KW-0106">Calcium</keyword>
<organism evidence="11 12">
    <name type="scientific">Physocladia obscura</name>
    <dbReference type="NCBI Taxonomy" id="109957"/>
    <lineage>
        <taxon>Eukaryota</taxon>
        <taxon>Fungi</taxon>
        <taxon>Fungi incertae sedis</taxon>
        <taxon>Chytridiomycota</taxon>
        <taxon>Chytridiomycota incertae sedis</taxon>
        <taxon>Chytridiomycetes</taxon>
        <taxon>Chytridiales</taxon>
        <taxon>Chytriomycetaceae</taxon>
        <taxon>Physocladia</taxon>
    </lineage>
</organism>
<evidence type="ECO:0000256" key="1">
    <source>
        <dbReference type="ARBA" id="ARBA00004651"/>
    </source>
</evidence>
<evidence type="ECO:0000256" key="5">
    <source>
        <dbReference type="ARBA" id="ARBA00022737"/>
    </source>
</evidence>
<keyword evidence="2" id="KW-0813">Transport</keyword>
<protein>
    <submittedName>
        <fullName evidence="11">Transient receptor putative cation channel sub V member 6</fullName>
    </submittedName>
</protein>
<keyword evidence="5" id="KW-0677">Repeat</keyword>
<dbReference type="GO" id="GO:0005886">
    <property type="term" value="C:plasma membrane"/>
    <property type="evidence" value="ECO:0007669"/>
    <property type="project" value="UniProtKB-SubCell"/>
</dbReference>
<keyword evidence="3" id="KW-1003">Cell membrane</keyword>
<evidence type="ECO:0000256" key="3">
    <source>
        <dbReference type="ARBA" id="ARBA00022475"/>
    </source>
</evidence>
<dbReference type="PANTHER" id="PTHR10582">
    <property type="entry name" value="TRANSIENT RECEPTOR POTENTIAL ION CHANNEL PROTEIN"/>
    <property type="match status" value="1"/>
</dbReference>
<dbReference type="GO" id="GO:0098703">
    <property type="term" value="P:calcium ion import across plasma membrane"/>
    <property type="evidence" value="ECO:0007669"/>
    <property type="project" value="TreeGrafter"/>
</dbReference>